<proteinExistence type="predicted"/>
<dbReference type="Gene3D" id="3.40.50.720">
    <property type="entry name" value="NAD(P)-binding Rossmann-like Domain"/>
    <property type="match status" value="1"/>
</dbReference>
<dbReference type="EMBL" id="RPFZ01000001">
    <property type="protein sequence ID" value="RPF72360.1"/>
    <property type="molecule type" value="Genomic_DNA"/>
</dbReference>
<keyword evidence="1" id="KW-0560">Oxidoreductase</keyword>
<reference evidence="2 3" key="1">
    <citation type="submission" date="2018-11" db="EMBL/GenBank/DDBJ databases">
        <title>Erythrobacter spongiae sp. nov., isolated from a marine sponge.</title>
        <authorList>
            <person name="Zhuang L."/>
            <person name="Luo L."/>
        </authorList>
    </citation>
    <scope>NUCLEOTIDE SEQUENCE [LARGE SCALE GENOMIC DNA]</scope>
    <source>
        <strain evidence="2 3">HN-E23</strain>
    </source>
</reference>
<comment type="caution">
    <text evidence="2">The sequence shown here is derived from an EMBL/GenBank/DDBJ whole genome shotgun (WGS) entry which is preliminary data.</text>
</comment>
<accession>A0A3N5CXM1</accession>
<dbReference type="Pfam" id="PF00106">
    <property type="entry name" value="adh_short"/>
    <property type="match status" value="1"/>
</dbReference>
<organism evidence="2 3">
    <name type="scientific">Aurantiacibacter spongiae</name>
    <dbReference type="NCBI Taxonomy" id="2488860"/>
    <lineage>
        <taxon>Bacteria</taxon>
        <taxon>Pseudomonadati</taxon>
        <taxon>Pseudomonadota</taxon>
        <taxon>Alphaproteobacteria</taxon>
        <taxon>Sphingomonadales</taxon>
        <taxon>Erythrobacteraceae</taxon>
        <taxon>Aurantiacibacter</taxon>
    </lineage>
</organism>
<dbReference type="Proteomes" id="UP000275232">
    <property type="component" value="Unassembled WGS sequence"/>
</dbReference>
<dbReference type="InterPro" id="IPR002347">
    <property type="entry name" value="SDR_fam"/>
</dbReference>
<dbReference type="CDD" id="cd05327">
    <property type="entry name" value="retinol-DH_like_SDR_c_like"/>
    <property type="match status" value="1"/>
</dbReference>
<dbReference type="PANTHER" id="PTHR43157">
    <property type="entry name" value="PHOSPHATIDYLINOSITOL-GLYCAN BIOSYNTHESIS CLASS F PROTEIN-RELATED"/>
    <property type="match status" value="1"/>
</dbReference>
<protein>
    <submittedName>
        <fullName evidence="2">SDR family NAD(P)-dependent oxidoreductase</fullName>
    </submittedName>
</protein>
<dbReference type="PANTHER" id="PTHR43157:SF31">
    <property type="entry name" value="PHOSPHATIDYLINOSITOL-GLYCAN BIOSYNTHESIS CLASS F PROTEIN"/>
    <property type="match status" value="1"/>
</dbReference>
<keyword evidence="3" id="KW-1185">Reference proteome</keyword>
<dbReference type="GO" id="GO:0016491">
    <property type="term" value="F:oxidoreductase activity"/>
    <property type="evidence" value="ECO:0007669"/>
    <property type="project" value="UniProtKB-KW"/>
</dbReference>
<evidence type="ECO:0000313" key="3">
    <source>
        <dbReference type="Proteomes" id="UP000275232"/>
    </source>
</evidence>
<dbReference type="PRINTS" id="PR00081">
    <property type="entry name" value="GDHRDH"/>
</dbReference>
<dbReference type="OrthoDB" id="109589at2"/>
<evidence type="ECO:0000313" key="2">
    <source>
        <dbReference type="EMBL" id="RPF72360.1"/>
    </source>
</evidence>
<evidence type="ECO:0000256" key="1">
    <source>
        <dbReference type="ARBA" id="ARBA00023002"/>
    </source>
</evidence>
<sequence length="305" mass="32175">MSAFSFDDIPDQSGRTALVTGANTGIGFHIAKELARAGARVLLACRDRNRAQAAMADIQADVPAADLAFIELDLADLASVRAAADTAREEARLDLLIENAGVMMPPFSTATAGCELQFAVNHLGHFALAGLLLDKLAQTEGSRIVVQSSLAHRRGDIAFGNLDGDFGYDKSEFYGQSKFANLLFAFELDRRLRAEGSPVTVVACHPGIAETELTRHLPGGAVFGRIVGAALNDARRGALPALQAATDPAAAGGDYYGPWGFMEMSGSTSGRAFATARSRDPVIAKKLWDRSVELTDVDPGLSPAA</sequence>
<dbReference type="SUPFAM" id="SSF51735">
    <property type="entry name" value="NAD(P)-binding Rossmann-fold domains"/>
    <property type="match status" value="1"/>
</dbReference>
<gene>
    <name evidence="2" type="ORF">EG799_12540</name>
</gene>
<dbReference type="NCBIfam" id="NF004846">
    <property type="entry name" value="PRK06197.1"/>
    <property type="match status" value="1"/>
</dbReference>
<dbReference type="AlphaFoldDB" id="A0A3N5CXM1"/>
<name>A0A3N5CXM1_9SPHN</name>
<dbReference type="InterPro" id="IPR036291">
    <property type="entry name" value="NAD(P)-bd_dom_sf"/>
</dbReference>
<dbReference type="RefSeq" id="WP_123881810.1">
    <property type="nucleotide sequence ID" value="NZ_RPFZ01000001.1"/>
</dbReference>